<dbReference type="KEGG" id="vg:22113669"/>
<gene>
    <name evidence="1" type="ORF">CPTMiller_00197</name>
</gene>
<keyword evidence="2" id="KW-1185">Reference proteome</keyword>
<organism evidence="1 2">
    <name type="scientific">Citrobacter phage Miller</name>
    <dbReference type="NCBI Taxonomy" id="1527524"/>
    <lineage>
        <taxon>Viruses</taxon>
        <taxon>Duplodnaviria</taxon>
        <taxon>Heunggongvirae</taxon>
        <taxon>Uroviricota</taxon>
        <taxon>Caudoviricetes</taxon>
        <taxon>Pantevenvirales</taxon>
        <taxon>Straboviridae</taxon>
        <taxon>Pseudotevenvirus</taxon>
        <taxon>Pseudotevenvirus miller</taxon>
    </lineage>
</organism>
<dbReference type="InterPro" id="IPR022607">
    <property type="entry name" value="Phage_T4_Gp53_baseplate_wedge"/>
</dbReference>
<dbReference type="EMBL" id="KM236237">
    <property type="protein sequence ID" value="AIK68133.1"/>
    <property type="molecule type" value="Genomic_DNA"/>
</dbReference>
<evidence type="ECO:0000313" key="1">
    <source>
        <dbReference type="EMBL" id="AIK68133.1"/>
    </source>
</evidence>
<name>A0A076YIB4_9CAUD</name>
<dbReference type="Proteomes" id="UP000201263">
    <property type="component" value="Segment"/>
</dbReference>
<evidence type="ECO:0000313" key="2">
    <source>
        <dbReference type="Proteomes" id="UP000201263"/>
    </source>
</evidence>
<sequence length="184" mass="22032">MLFSFFPPVDYKGTPTTDIFRDYRFYFNRVIRNYKPRTYQLTGSLRPEQLAETLYGNQQYYWVILMLNDNYDPFYGWITDQETAYQCAVQRYSKVGGEQVLYHMDGKNNRYYNLVEDPNNPGHWYDKGDKDMRYLQYQGTLVPIDIYEDAVLKNESMRTIKIINPSDIQSFVSDYIKEMEKANL</sequence>
<accession>A0A076YIB4</accession>
<protein>
    <submittedName>
        <fullName evidence="1">Baseplate wedge protein</fullName>
    </submittedName>
</protein>
<reference evidence="1 2" key="1">
    <citation type="submission" date="2014-07" db="EMBL/GenBank/DDBJ databases">
        <title>Complete Genome of Citrobacter freundii Myophage Miller.</title>
        <authorList>
            <person name="Hwang K."/>
            <person name="Luna A.J."/>
            <person name="Hernandez A.C."/>
            <person name="Everett G.F.K."/>
        </authorList>
    </citation>
    <scope>NUCLEOTIDE SEQUENCE [LARGE SCALE GENOMIC DNA]</scope>
</reference>
<dbReference type="RefSeq" id="YP_009097799.1">
    <property type="nucleotide sequence ID" value="NC_025414.1"/>
</dbReference>
<proteinExistence type="predicted"/>
<dbReference type="Pfam" id="PF11246">
    <property type="entry name" value="Phage_gp53"/>
    <property type="match status" value="1"/>
</dbReference>
<dbReference type="GeneID" id="22113669"/>